<dbReference type="EMBL" id="RBON01000239">
    <property type="protein sequence ID" value="RMM65575.1"/>
    <property type="molecule type" value="Genomic_DNA"/>
</dbReference>
<keyword evidence="1" id="KW-1133">Transmembrane helix</keyword>
<keyword evidence="1" id="KW-0472">Membrane</keyword>
<feature type="transmembrane region" description="Helical" evidence="1">
    <location>
        <begin position="6"/>
        <end position="24"/>
    </location>
</feature>
<evidence type="ECO:0000256" key="1">
    <source>
        <dbReference type="SAM" id="Phobius"/>
    </source>
</evidence>
<evidence type="ECO:0000313" key="2">
    <source>
        <dbReference type="EMBL" id="RMM65575.1"/>
    </source>
</evidence>
<evidence type="ECO:0000313" key="3">
    <source>
        <dbReference type="Proteomes" id="UP000276829"/>
    </source>
</evidence>
<comment type="caution">
    <text evidence="2">The sequence shown here is derived from an EMBL/GenBank/DDBJ whole genome shotgun (WGS) entry which is preliminary data.</text>
</comment>
<keyword evidence="1" id="KW-0812">Transmembrane</keyword>
<organism evidence="2 3">
    <name type="scientific">Pseudomonas savastanoi pv. glycinea</name>
    <name type="common">Pseudomonas syringae pv. glycinea</name>
    <dbReference type="NCBI Taxonomy" id="318"/>
    <lineage>
        <taxon>Bacteria</taxon>
        <taxon>Pseudomonadati</taxon>
        <taxon>Pseudomonadota</taxon>
        <taxon>Gammaproteobacteria</taxon>
        <taxon>Pseudomonadales</taxon>
        <taxon>Pseudomonadaceae</taxon>
        <taxon>Pseudomonas</taxon>
    </lineage>
</organism>
<proteinExistence type="predicted"/>
<dbReference type="AlphaFoldDB" id="A0A3M3FUL1"/>
<reference evidence="2 3" key="1">
    <citation type="submission" date="2018-08" db="EMBL/GenBank/DDBJ databases">
        <title>Recombination of ecologically and evolutionarily significant loci maintains genetic cohesion in the Pseudomonas syringae species complex.</title>
        <authorList>
            <person name="Dillon M."/>
            <person name="Thakur S."/>
            <person name="Almeida R.N.D."/>
            <person name="Weir B.S."/>
            <person name="Guttman D.S."/>
        </authorList>
    </citation>
    <scope>NUCLEOTIDE SEQUENCE [LARGE SCALE GENOMIC DNA]</scope>
    <source>
        <strain evidence="2 3">ICMP 4324</strain>
    </source>
</reference>
<name>A0A3M3FUL1_PSESG</name>
<protein>
    <submittedName>
        <fullName evidence="2">Uncharacterized protein</fullName>
    </submittedName>
</protein>
<sequence length="103" mass="11726">MKQVSRRSQVFIIFISVFVMKINYTKMKYKRIYESNFLSAYVRRTTRVAYSRPSFFGGGGRASRCQQLLRIAGNNVAKGELFVGIPRAQALHQNVQLCITDAG</sequence>
<gene>
    <name evidence="2" type="ORF">ALQ73_102245</name>
</gene>
<accession>A0A3M3FUL1</accession>
<dbReference type="Proteomes" id="UP000276829">
    <property type="component" value="Unassembled WGS sequence"/>
</dbReference>